<evidence type="ECO:0000313" key="11">
    <source>
        <dbReference type="RefSeq" id="XP_026539262.1"/>
    </source>
</evidence>
<feature type="compositionally biased region" description="Low complexity" evidence="8">
    <location>
        <begin position="375"/>
        <end position="388"/>
    </location>
</feature>
<dbReference type="GO" id="GO:0000981">
    <property type="term" value="F:DNA-binding transcription factor activity, RNA polymerase II-specific"/>
    <property type="evidence" value="ECO:0007669"/>
    <property type="project" value="TreeGrafter"/>
</dbReference>
<proteinExistence type="predicted"/>
<evidence type="ECO:0000256" key="1">
    <source>
        <dbReference type="ARBA" id="ARBA00004123"/>
    </source>
</evidence>
<feature type="domain" description="C2H2-type" evidence="9">
    <location>
        <begin position="1461"/>
        <end position="1488"/>
    </location>
</feature>
<dbReference type="GeneID" id="113422489"/>
<feature type="region of interest" description="Disordered" evidence="8">
    <location>
        <begin position="92"/>
        <end position="137"/>
    </location>
</feature>
<feature type="domain" description="C2H2-type" evidence="9">
    <location>
        <begin position="1588"/>
        <end position="1615"/>
    </location>
</feature>
<evidence type="ECO:0000256" key="3">
    <source>
        <dbReference type="ARBA" id="ARBA00022737"/>
    </source>
</evidence>
<dbReference type="InterPro" id="IPR013087">
    <property type="entry name" value="Znf_C2H2_type"/>
</dbReference>
<feature type="domain" description="C2H2-type" evidence="9">
    <location>
        <begin position="1199"/>
        <end position="1221"/>
    </location>
</feature>
<feature type="domain" description="C2H2-type" evidence="9">
    <location>
        <begin position="1024"/>
        <end position="1046"/>
    </location>
</feature>
<feature type="compositionally biased region" description="Acidic residues" evidence="8">
    <location>
        <begin position="938"/>
        <end position="947"/>
    </location>
</feature>
<feature type="region of interest" description="Disordered" evidence="8">
    <location>
        <begin position="1392"/>
        <end position="1459"/>
    </location>
</feature>
<dbReference type="FunFam" id="3.30.160.60:FF:001841">
    <property type="entry name" value="Zinc finger protein 646"/>
    <property type="match status" value="1"/>
</dbReference>
<feature type="domain" description="C2H2-type" evidence="9">
    <location>
        <begin position="1529"/>
        <end position="1556"/>
    </location>
</feature>
<keyword evidence="2" id="KW-0479">Metal-binding</keyword>
<keyword evidence="5" id="KW-0862">Zinc</keyword>
<feature type="compositionally biased region" description="Basic residues" evidence="8">
    <location>
        <begin position="749"/>
        <end position="759"/>
    </location>
</feature>
<feature type="domain" description="C2H2-type" evidence="9">
    <location>
        <begin position="434"/>
        <end position="461"/>
    </location>
</feature>
<feature type="domain" description="C2H2-type" evidence="9">
    <location>
        <begin position="1226"/>
        <end position="1253"/>
    </location>
</feature>
<accession>A0A6J1V7K7</accession>
<feature type="region of interest" description="Disordered" evidence="8">
    <location>
        <begin position="462"/>
        <end position="511"/>
    </location>
</feature>
<feature type="domain" description="C2H2-type" evidence="9">
    <location>
        <begin position="1051"/>
        <end position="1078"/>
    </location>
</feature>
<evidence type="ECO:0000256" key="4">
    <source>
        <dbReference type="ARBA" id="ARBA00022771"/>
    </source>
</evidence>
<feature type="region of interest" description="Disordered" evidence="8">
    <location>
        <begin position="1"/>
        <end position="21"/>
    </location>
</feature>
<dbReference type="FunFam" id="3.30.160.60:FF:002632">
    <property type="entry name" value="Zinc finger protein 646"/>
    <property type="match status" value="1"/>
</dbReference>
<evidence type="ECO:0000259" key="9">
    <source>
        <dbReference type="PROSITE" id="PS50157"/>
    </source>
</evidence>
<feature type="compositionally biased region" description="Basic residues" evidence="8">
    <location>
        <begin position="1439"/>
        <end position="1459"/>
    </location>
</feature>
<keyword evidence="4 7" id="KW-0863">Zinc-finger</keyword>
<feature type="compositionally biased region" description="Basic and acidic residues" evidence="8">
    <location>
        <begin position="1410"/>
        <end position="1422"/>
    </location>
</feature>
<dbReference type="GO" id="GO:0008270">
    <property type="term" value="F:zinc ion binding"/>
    <property type="evidence" value="ECO:0007669"/>
    <property type="project" value="UniProtKB-KW"/>
</dbReference>
<evidence type="ECO:0000256" key="7">
    <source>
        <dbReference type="PROSITE-ProRule" id="PRU00042"/>
    </source>
</evidence>
<feature type="compositionally biased region" description="Basic and acidic residues" evidence="8">
    <location>
        <begin position="920"/>
        <end position="937"/>
    </location>
</feature>
<feature type="domain" description="C2H2-type" evidence="9">
    <location>
        <begin position="1502"/>
        <end position="1525"/>
    </location>
</feature>
<evidence type="ECO:0000256" key="5">
    <source>
        <dbReference type="ARBA" id="ARBA00022833"/>
    </source>
</evidence>
<feature type="domain" description="C2H2-type" evidence="9">
    <location>
        <begin position="1557"/>
        <end position="1584"/>
    </location>
</feature>
<dbReference type="SMART" id="SM00355">
    <property type="entry name" value="ZnF_C2H2"/>
    <property type="match status" value="31"/>
</dbReference>
<feature type="domain" description="C2H2-type" evidence="9">
    <location>
        <begin position="519"/>
        <end position="541"/>
    </location>
</feature>
<feature type="domain" description="C2H2-type" evidence="9">
    <location>
        <begin position="825"/>
        <end position="847"/>
    </location>
</feature>
<dbReference type="CTD" id="9726"/>
<feature type="domain" description="C2H2-type" evidence="9">
    <location>
        <begin position="21"/>
        <end position="43"/>
    </location>
</feature>
<feature type="compositionally biased region" description="Basic residues" evidence="8">
    <location>
        <begin position="1392"/>
        <end position="1401"/>
    </location>
</feature>
<sequence length="1744" mass="197109">MAEGDAALSSEPPMGQEERPYKCKQCPRSYRHAGSLVNHRRTHEVGLFRCLLCHKDFSNPMSLKSHLRTHTEEKRHKCPDCGRSFRVSSQLPSHHCPAQAIQEQEEGQRDGSYSFQRGQGTSSPDVDSRSGMEGSSGSLLSNLEKYIAESVVPADYSQQEFPIKMKEEKQDLLPGHEEDGEESGLLAAMEDERRYKCNQCDKAYKHPGSLTNHKQSHTLGVYQCAMCYKEFSNLMALRSHARLHSEYRPYKCRFCHKAFRLPSELLSHQKAHNQEESKSTDPSAWEDLEHDVWEEDSIETSAKLDIYQPPPVGTGFGDRAPCSLKDTSKAGGGERCNPDGELCVRCGGTFADEEELKEHSCLYPKEADEEEEAEGSSPSQAAPSSNEAWEARLKSEEGFPMSEERPFRCGDCGKTYRHAGSLINHRKSHQIGVYSCTVCSKQLYNLAALKNHLRVHLRSKLNSSAPEEASQHPSGILDPSKAQDYPDNCPTQPSDAWSGPAACPKEEEERTLGEEERPYRCEDCGRSYRHRGSLVNHRHTHQTGIFQCSICPKQYSNLMALRNHVRVHLRAARMRSKELGDGLTCSNCGESFEEEAEFQLHQLRHLPCTEDIEVAEVPRLGVLHSQEADLLQTIKQDVEALENGATVAEDILPASEMPQICHQCGLAFPTVASLQTHAVQHGNGRERLEGVVEGTEPPVPIQRLYECELCGKSYRHSGSLINHKQTHQTGDFSCSLCSKHFQNVASLKSHLRGHQRPRRGLSETLVTTNEDTDTEAGTAMPMALSLAEELRESCSVLEKDATANDWQTQSQASSPLPDDSEGLPYLCEQCGLGFHQAKNLIDHRQTHQAGIYQCSLCPKEYPTLLALKHHFHGHAKATASGQDNPMGEGHTEEQPFLCSLCGMIFPSEESLQDHHSLLHEEGEGRSDSPHVLKRETEEQLDGGGDPEEEQLFSHICGYCGQTFDDMASLEEHSNGHLEEKAAALADTSIQLRRAPRMEDDPPHPPPPLVETLPLADDLLDSRPYACGQCGKTYRHGGSLVNHKKIHLIGDYQCSICCRQYRNLSAYRNHLRNHPRCKMNGSVPQLRQLIPAAERELPCTYERLKDEPCGASQNGEAPPSNSFLACPIGKERVEQGEELSSGLSKSREAQECDVPGEGNEKMEDHQAIQEMETTEKEEEGAAEEKGPQAEEEDSLLERPFQCDVCGRSYKHAGSLINHKQTHKTGLFHCSICQKQFYNLMALKNHNRTHFETKRYRCAECPKAFRLQKQLASHQRIHRDRRPEPAFHLVHQRPLRAKRASKAETFPLFPAPAKQLPDPEERPYRCAQCGRSYRHAGSLLNHQKSHKVGHFPCPLCSKAYPNLMSLKNHQRIHYEVKRHQCPDCGKAFKWQRQLQRHQRRPHSFSKVMPGQETERTRTDCERDQGTNPGEAPVGSLQNQPRPKRFRNRASQKNHSRVRAKKRLECSDCGKAYQASRDLMQHLRRHQAEEKGDSPKGKLPEDQLYKCHSCERTYRHPGSLLNHKKAHATGLYHCPSCQRDFYNLLALKNHLHIHTDKRRHRCPHCGKAFRTAKQLATHTKVHGRPEGEETFSCPVCSKRFFHHLTFQQHQLLHTKNVDDQVLFMLLFWITDILALVQQKKKKKLQLTNSPPTGPASRAKGELVGSIWGTNGPDAVVEHHRLCQSDYCNVVTFHHVNVETMELNVLDSPLLSPYLLPSFQLLSQKYLPAFRFLAPGKHHAEGKRMMPE</sequence>
<feature type="domain" description="C2H2-type" evidence="9">
    <location>
        <begin position="896"/>
        <end position="924"/>
    </location>
</feature>
<feature type="region of interest" description="Disordered" evidence="8">
    <location>
        <begin position="920"/>
        <end position="947"/>
    </location>
</feature>
<dbReference type="FunFam" id="3.30.160.60:FF:000446">
    <property type="entry name" value="Zinc finger protein"/>
    <property type="match status" value="2"/>
</dbReference>
<name>A0A6J1V7K7_9SAUR</name>
<dbReference type="PANTHER" id="PTHR24381">
    <property type="entry name" value="ZINC FINGER PROTEIN"/>
    <property type="match status" value="1"/>
</dbReference>
<feature type="domain" description="C2H2-type" evidence="9">
    <location>
        <begin position="1254"/>
        <end position="1281"/>
    </location>
</feature>
<dbReference type="GO" id="GO:0005634">
    <property type="term" value="C:nucleus"/>
    <property type="evidence" value="ECO:0007669"/>
    <property type="project" value="UniProtKB-SubCell"/>
</dbReference>
<reference evidence="11" key="1">
    <citation type="submission" date="2025-08" db="UniProtKB">
        <authorList>
            <consortium name="RefSeq"/>
        </authorList>
    </citation>
    <scope>IDENTIFICATION</scope>
</reference>
<feature type="domain" description="C2H2-type" evidence="9">
    <location>
        <begin position="195"/>
        <end position="218"/>
    </location>
</feature>
<feature type="domain" description="C2H2-type" evidence="9">
    <location>
        <begin position="659"/>
        <end position="686"/>
    </location>
</feature>
<evidence type="ECO:0000313" key="10">
    <source>
        <dbReference type="Proteomes" id="UP000504612"/>
    </source>
</evidence>
<feature type="domain" description="C2H2-type" evidence="9">
    <location>
        <begin position="583"/>
        <end position="605"/>
    </location>
</feature>
<dbReference type="RefSeq" id="XP_026539262.1">
    <property type="nucleotide sequence ID" value="XM_026683477.1"/>
</dbReference>
<feature type="region of interest" description="Disordered" evidence="8">
    <location>
        <begin position="366"/>
        <end position="390"/>
    </location>
</feature>
<feature type="domain" description="C2H2-type" evidence="9">
    <location>
        <begin position="250"/>
        <end position="277"/>
    </location>
</feature>
<dbReference type="Pfam" id="PF12874">
    <property type="entry name" value="zf-met"/>
    <property type="match status" value="2"/>
</dbReference>
<evidence type="ECO:0000256" key="2">
    <source>
        <dbReference type="ARBA" id="ARBA00022723"/>
    </source>
</evidence>
<keyword evidence="3" id="KW-0677">Repeat</keyword>
<feature type="domain" description="C2H2-type" evidence="9">
    <location>
        <begin position="407"/>
        <end position="429"/>
    </location>
</feature>
<dbReference type="PROSITE" id="PS00028">
    <property type="entry name" value="ZINC_FINGER_C2H2_1"/>
    <property type="match status" value="30"/>
</dbReference>
<feature type="domain" description="C2H2-type" evidence="9">
    <location>
        <begin position="48"/>
        <end position="75"/>
    </location>
</feature>
<feature type="domain" description="C2H2-type" evidence="9">
    <location>
        <begin position="546"/>
        <end position="568"/>
    </location>
</feature>
<organism evidence="10 11">
    <name type="scientific">Notechis scutatus</name>
    <name type="common">mainland tiger snake</name>
    <dbReference type="NCBI Taxonomy" id="8663"/>
    <lineage>
        <taxon>Eukaryota</taxon>
        <taxon>Metazoa</taxon>
        <taxon>Chordata</taxon>
        <taxon>Craniata</taxon>
        <taxon>Vertebrata</taxon>
        <taxon>Euteleostomi</taxon>
        <taxon>Lepidosauria</taxon>
        <taxon>Squamata</taxon>
        <taxon>Bifurcata</taxon>
        <taxon>Unidentata</taxon>
        <taxon>Episquamata</taxon>
        <taxon>Toxicofera</taxon>
        <taxon>Serpentes</taxon>
        <taxon>Colubroidea</taxon>
        <taxon>Elapidae</taxon>
        <taxon>Hydrophiinae</taxon>
        <taxon>Notechis</taxon>
    </lineage>
</organism>
<comment type="subcellular location">
    <subcellularLocation>
        <location evidence="1">Nucleus</location>
    </subcellularLocation>
</comment>
<dbReference type="InterPro" id="IPR036236">
    <property type="entry name" value="Znf_C2H2_sf"/>
</dbReference>
<feature type="domain" description="C2H2-type" evidence="9">
    <location>
        <begin position="954"/>
        <end position="981"/>
    </location>
</feature>
<feature type="domain" description="C2H2-type" evidence="9">
    <location>
        <begin position="705"/>
        <end position="727"/>
    </location>
</feature>
<feature type="region of interest" description="Disordered" evidence="8">
    <location>
        <begin position="748"/>
        <end position="772"/>
    </location>
</feature>
<keyword evidence="6" id="KW-0539">Nucleus</keyword>
<dbReference type="SUPFAM" id="SSF57667">
    <property type="entry name" value="beta-beta-alpha zinc fingers"/>
    <property type="match status" value="18"/>
</dbReference>
<dbReference type="GO" id="GO:0000977">
    <property type="term" value="F:RNA polymerase II transcription regulatory region sequence-specific DNA binding"/>
    <property type="evidence" value="ECO:0007669"/>
    <property type="project" value="TreeGrafter"/>
</dbReference>
<dbReference type="Pfam" id="PF00096">
    <property type="entry name" value="zf-C2H2"/>
    <property type="match status" value="14"/>
</dbReference>
<feature type="domain" description="C2H2-type" evidence="9">
    <location>
        <begin position="76"/>
        <end position="107"/>
    </location>
</feature>
<dbReference type="FunFam" id="3.30.160.60:FF:001345">
    <property type="entry name" value="zinc finger protein 646"/>
    <property type="match status" value="4"/>
</dbReference>
<protein>
    <submittedName>
        <fullName evidence="11">Zinc finger protein 646 isoform X1</fullName>
    </submittedName>
</protein>
<keyword evidence="10" id="KW-1185">Reference proteome</keyword>
<dbReference type="PANTHER" id="PTHR24381:SF393">
    <property type="entry name" value="CHROMATIN-LINKED ADAPTOR FOR MSL PROTEINS, ISOFORM B"/>
    <property type="match status" value="1"/>
</dbReference>
<dbReference type="KEGG" id="nss:113422489"/>
<feature type="region of interest" description="Disordered" evidence="8">
    <location>
        <begin position="1135"/>
        <end position="1194"/>
    </location>
</feature>
<evidence type="ECO:0000256" key="6">
    <source>
        <dbReference type="ARBA" id="ARBA00023242"/>
    </source>
</evidence>
<dbReference type="FunFam" id="3.30.160.60:FF:002353">
    <property type="entry name" value="Zinc finger protein 646"/>
    <property type="match status" value="1"/>
</dbReference>
<evidence type="ECO:0000256" key="8">
    <source>
        <dbReference type="SAM" id="MobiDB-lite"/>
    </source>
</evidence>
<feature type="domain" description="C2H2-type" evidence="9">
    <location>
        <begin position="1377"/>
        <end position="1405"/>
    </location>
</feature>
<feature type="compositionally biased region" description="Polar residues" evidence="8">
    <location>
        <begin position="111"/>
        <end position="125"/>
    </location>
</feature>
<feature type="domain" description="C2H2-type" evidence="9">
    <location>
        <begin position="1322"/>
        <end position="1344"/>
    </location>
</feature>
<dbReference type="Gene3D" id="3.30.160.60">
    <property type="entry name" value="Classic Zinc Finger"/>
    <property type="match status" value="19"/>
</dbReference>
<dbReference type="Proteomes" id="UP000504612">
    <property type="component" value="Unplaced"/>
</dbReference>
<gene>
    <name evidence="11" type="primary">ZNF646</name>
</gene>
<feature type="domain" description="C2H2-type" evidence="9">
    <location>
        <begin position="1349"/>
        <end position="1376"/>
    </location>
</feature>
<feature type="domain" description="C2H2-type" evidence="9">
    <location>
        <begin position="222"/>
        <end position="249"/>
    </location>
</feature>
<feature type="domain" description="C2H2-type" evidence="9">
    <location>
        <begin position="732"/>
        <end position="759"/>
    </location>
</feature>
<dbReference type="FunFam" id="3.30.160.60:FF:000729">
    <property type="entry name" value="Zinc finger protein 646"/>
    <property type="match status" value="3"/>
</dbReference>
<dbReference type="PROSITE" id="PS50157">
    <property type="entry name" value="ZINC_FINGER_C2H2_2"/>
    <property type="match status" value="30"/>
</dbReference>
<feature type="compositionally biased region" description="Basic and acidic residues" evidence="8">
    <location>
        <begin position="1157"/>
        <end position="1166"/>
    </location>
</feature>